<dbReference type="Pfam" id="PF07833">
    <property type="entry name" value="Cu_amine_oxidN1"/>
    <property type="match status" value="1"/>
</dbReference>
<dbReference type="Pfam" id="PF02638">
    <property type="entry name" value="GHL10"/>
    <property type="match status" value="1"/>
</dbReference>
<dbReference type="InterPro" id="IPR003790">
    <property type="entry name" value="GHL10"/>
</dbReference>
<dbReference type="KEGG" id="coh:EAV92_05935"/>
<reference evidence="5 6" key="1">
    <citation type="submission" date="2018-10" db="EMBL/GenBank/DDBJ databases">
        <title>Genome Sequence of Cohnella sp.</title>
        <authorList>
            <person name="Srinivasan S."/>
            <person name="Kim M.K."/>
        </authorList>
    </citation>
    <scope>NUCLEOTIDE SEQUENCE [LARGE SCALE GENOMIC DNA]</scope>
    <source>
        <strain evidence="5 6">18JY8-7</strain>
    </source>
</reference>
<dbReference type="Gene3D" id="3.30.457.10">
    <property type="entry name" value="Copper amine oxidase-like, N-terminal domain"/>
    <property type="match status" value="1"/>
</dbReference>
<evidence type="ECO:0000256" key="1">
    <source>
        <dbReference type="ARBA" id="ARBA00022729"/>
    </source>
</evidence>
<dbReference type="RefSeq" id="WP_123040208.1">
    <property type="nucleotide sequence ID" value="NZ_CP033433.1"/>
</dbReference>
<name>A0A3G3JV73_9BACL</name>
<feature type="domain" description="Glycosyl hydrolase-like 10" evidence="3">
    <location>
        <begin position="151"/>
        <end position="461"/>
    </location>
</feature>
<proteinExistence type="predicted"/>
<feature type="domain" description="Copper amine oxidase-like N-terminal" evidence="4">
    <location>
        <begin position="36"/>
        <end position="142"/>
    </location>
</feature>
<sequence length="514" mass="57318">MRFRKWAAGLLAVLCGFTALSLAGHAQAASSIRIYLDGKWIQSDVAPYIMPKANLTMVPVRVISQGLGANVVWTQKTKTVTIRKSGTTIIMKVGQKTATVGGAKTALDAPVALTNNRVTVPLRFISERLGLQVKWNPTTQWIQLMTKPGHEIKGAWISTVYNLDWPSVASYGSPDTQKQEYAVLLDDLQGMGMNAVYVQVRPNADALYPSKLAPWSKYLTGVQGQDPGYDPLAYMIEETHRRGMEFHAWFNPFRANTDATLNGLSPQHVAVLHPDWIVNAGGKLYVNPGIPAARQHIIDVIMEVVKNYPIDGIHLDDYFYPSGSNFDDDAAFLAYNAKKIANKDDWRRDNVNDFVKKLGQAIHSAKPQVSFGISPFGVWRNQSDDSSGSDTHASVTAYDDMHADVRSWIRGNWVDYVMPQLYWSIGYPAAGYDKLVQWWAHEVDGSNVKLFIGHSPYKLGTSEAGWQTSAEIVNQLKFNETYPQVRGDVFFSAKDLRRNPLDVIGALKAYYQIK</sequence>
<feature type="chain" id="PRO_5018097193" description="Family 10 glycosylhydrolase" evidence="2">
    <location>
        <begin position="29"/>
        <end position="514"/>
    </location>
</feature>
<protein>
    <recommendedName>
        <fullName evidence="7">Family 10 glycosylhydrolase</fullName>
    </recommendedName>
</protein>
<evidence type="ECO:0008006" key="7">
    <source>
        <dbReference type="Google" id="ProtNLM"/>
    </source>
</evidence>
<dbReference type="InterPro" id="IPR017853">
    <property type="entry name" value="GH"/>
</dbReference>
<organism evidence="5 6">
    <name type="scientific">Cohnella candidum</name>
    <dbReference type="NCBI Taxonomy" id="2674991"/>
    <lineage>
        <taxon>Bacteria</taxon>
        <taxon>Bacillati</taxon>
        <taxon>Bacillota</taxon>
        <taxon>Bacilli</taxon>
        <taxon>Bacillales</taxon>
        <taxon>Paenibacillaceae</taxon>
        <taxon>Cohnella</taxon>
    </lineage>
</organism>
<dbReference type="InterPro" id="IPR012854">
    <property type="entry name" value="Cu_amine_oxidase-like_N"/>
</dbReference>
<dbReference type="SUPFAM" id="SSF51445">
    <property type="entry name" value="(Trans)glycosidases"/>
    <property type="match status" value="1"/>
</dbReference>
<evidence type="ECO:0000259" key="3">
    <source>
        <dbReference type="Pfam" id="PF02638"/>
    </source>
</evidence>
<feature type="signal peptide" evidence="2">
    <location>
        <begin position="1"/>
        <end position="28"/>
    </location>
</feature>
<accession>A0A3G3JV73</accession>
<keyword evidence="6" id="KW-1185">Reference proteome</keyword>
<dbReference type="SUPFAM" id="SSF55383">
    <property type="entry name" value="Copper amine oxidase, domain N"/>
    <property type="match status" value="1"/>
</dbReference>
<dbReference type="AlphaFoldDB" id="A0A3G3JV73"/>
<dbReference type="Proteomes" id="UP000269097">
    <property type="component" value="Chromosome"/>
</dbReference>
<evidence type="ECO:0000313" key="5">
    <source>
        <dbReference type="EMBL" id="AYQ72148.1"/>
    </source>
</evidence>
<dbReference type="InterPro" id="IPR052177">
    <property type="entry name" value="Divisome_Glycosyl_Hydrolase"/>
</dbReference>
<evidence type="ECO:0000259" key="4">
    <source>
        <dbReference type="Pfam" id="PF07833"/>
    </source>
</evidence>
<evidence type="ECO:0000313" key="6">
    <source>
        <dbReference type="Proteomes" id="UP000269097"/>
    </source>
</evidence>
<dbReference type="PANTHER" id="PTHR43405:SF1">
    <property type="entry name" value="GLYCOSYL HYDROLASE DIGH"/>
    <property type="match status" value="1"/>
</dbReference>
<dbReference type="EMBL" id="CP033433">
    <property type="protein sequence ID" value="AYQ72148.1"/>
    <property type="molecule type" value="Genomic_DNA"/>
</dbReference>
<gene>
    <name evidence="5" type="ORF">EAV92_05935</name>
</gene>
<dbReference type="Gene3D" id="3.20.20.80">
    <property type="entry name" value="Glycosidases"/>
    <property type="match status" value="1"/>
</dbReference>
<dbReference type="PANTHER" id="PTHR43405">
    <property type="entry name" value="GLYCOSYL HYDROLASE DIGH"/>
    <property type="match status" value="1"/>
</dbReference>
<dbReference type="InterPro" id="IPR036582">
    <property type="entry name" value="Mao_N_sf"/>
</dbReference>
<evidence type="ECO:0000256" key="2">
    <source>
        <dbReference type="SAM" id="SignalP"/>
    </source>
</evidence>
<keyword evidence="1 2" id="KW-0732">Signal</keyword>